<dbReference type="Proteomes" id="UP000004277">
    <property type="component" value="Unassembled WGS sequence"/>
</dbReference>
<comment type="caution">
    <text evidence="1">The sequence shown here is derived from an EMBL/GenBank/DDBJ whole genome shotgun (WGS) entry which is preliminary data.</text>
</comment>
<protein>
    <submittedName>
        <fullName evidence="1">L-histidine N(Alpha)-methyltransferase</fullName>
        <ecNumber evidence="1">2.1.1.44</ecNumber>
    </submittedName>
</protein>
<evidence type="ECO:0000313" key="1">
    <source>
        <dbReference type="EMBL" id="TMS59620.1"/>
    </source>
</evidence>
<dbReference type="EMBL" id="AKCV02000006">
    <property type="protein sequence ID" value="TMS59620.1"/>
    <property type="molecule type" value="Genomic_DNA"/>
</dbReference>
<gene>
    <name evidence="1" type="primary">egtD</name>
    <name evidence="1" type="ORF">MW7_001805</name>
</gene>
<reference evidence="1" key="1">
    <citation type="submission" date="2019-05" db="EMBL/GenBank/DDBJ databases">
        <title>Revised genome assembly of Burkholderiaceae (previously Ralstonia) sp. PBA.</title>
        <authorList>
            <person name="Gan H.M."/>
        </authorList>
    </citation>
    <scope>NUCLEOTIDE SEQUENCE</scope>
    <source>
        <strain evidence="1">PBA</strain>
    </source>
</reference>
<proteinExistence type="predicted"/>
<sequence length="343" mass="38181">MPGVLSSQSSSPEVRPATRPVSVRPDRARSASRAEFAKHPDAACAEITASLTAPRAWLSPKFFYDGLGSRLFDTITALPEYYPTRVEAEILATHQHDIARRIGERPVMIDLGAGNCQKAARLFPALRPAQYVPVDISVEYLRDTLEGLQRQFPEIAMQAVGADLSTPFDFPSTVGRDNRLFFYPGSSIGNFTPIEALALLQRMRAASARGDGVLIGVDLLKSVETLEDAYDDPLGVTSAFNLNILRHVNRLAGADFEVGDWQHIALFNAAHNRIEMHLQARRDVTVTWSGGTRRFLHGERIHTESSYKYRDEDFALLLEQAGFDDICVWHDRQDAFAVFHARG</sequence>
<dbReference type="EC" id="2.1.1.44" evidence="1"/>
<keyword evidence="1" id="KW-0489">Methyltransferase</keyword>
<keyword evidence="1" id="KW-0808">Transferase</keyword>
<organism evidence="1 2">
    <name type="scientific">Imbroritus primus</name>
    <dbReference type="NCBI Taxonomy" id="3058603"/>
    <lineage>
        <taxon>Bacteria</taxon>
        <taxon>Pseudomonadati</taxon>
        <taxon>Pseudomonadota</taxon>
        <taxon>Betaproteobacteria</taxon>
        <taxon>Burkholderiales</taxon>
        <taxon>Burkholderiaceae</taxon>
        <taxon>Imbroritus</taxon>
    </lineage>
</organism>
<evidence type="ECO:0000313" key="2">
    <source>
        <dbReference type="Proteomes" id="UP000004277"/>
    </source>
</evidence>
<keyword evidence="2" id="KW-1185">Reference proteome</keyword>
<accession>A0ACD3STI1</accession>
<name>A0ACD3STI1_9BURK</name>